<keyword evidence="1" id="KW-0723">Serine/threonine-protein kinase</keyword>
<dbReference type="Gene3D" id="1.10.510.10">
    <property type="entry name" value="Transferase(Phosphotransferase) domain 1"/>
    <property type="match status" value="1"/>
</dbReference>
<dbReference type="Pfam" id="PF00069">
    <property type="entry name" value="Pkinase"/>
    <property type="match status" value="1"/>
</dbReference>
<name>A0A3B0V121_9ZZZZ</name>
<keyword evidence="5" id="KW-0067">ATP-binding</keyword>
<dbReference type="Gene3D" id="3.30.200.20">
    <property type="entry name" value="Phosphorylase Kinase, domain 1"/>
    <property type="match status" value="1"/>
</dbReference>
<dbReference type="GO" id="GO:0004197">
    <property type="term" value="F:cysteine-type endopeptidase activity"/>
    <property type="evidence" value="ECO:0007669"/>
    <property type="project" value="InterPro"/>
</dbReference>
<feature type="domain" description="Protein kinase" evidence="6">
    <location>
        <begin position="5"/>
        <end position="269"/>
    </location>
</feature>
<dbReference type="InterPro" id="IPR011009">
    <property type="entry name" value="Kinase-like_dom_sf"/>
</dbReference>
<organism evidence="7">
    <name type="scientific">hydrothermal vent metagenome</name>
    <dbReference type="NCBI Taxonomy" id="652676"/>
    <lineage>
        <taxon>unclassified sequences</taxon>
        <taxon>metagenomes</taxon>
        <taxon>ecological metagenomes</taxon>
    </lineage>
</organism>
<dbReference type="InterPro" id="IPR008271">
    <property type="entry name" value="Ser/Thr_kinase_AS"/>
</dbReference>
<dbReference type="InterPro" id="IPR018247">
    <property type="entry name" value="EF_Hand_1_Ca_BS"/>
</dbReference>
<dbReference type="PROSITE" id="PS00018">
    <property type="entry name" value="EF_HAND_1"/>
    <property type="match status" value="1"/>
</dbReference>
<dbReference type="InterPro" id="IPR011600">
    <property type="entry name" value="Pept_C14_caspase"/>
</dbReference>
<evidence type="ECO:0000259" key="6">
    <source>
        <dbReference type="PROSITE" id="PS50011"/>
    </source>
</evidence>
<dbReference type="PROSITE" id="PS50011">
    <property type="entry name" value="PROTEIN_KINASE_DOM"/>
    <property type="match status" value="1"/>
</dbReference>
<dbReference type="SUPFAM" id="SSF56112">
    <property type="entry name" value="Protein kinase-like (PK-like)"/>
    <property type="match status" value="1"/>
</dbReference>
<dbReference type="GO" id="GO:0006508">
    <property type="term" value="P:proteolysis"/>
    <property type="evidence" value="ECO:0007669"/>
    <property type="project" value="InterPro"/>
</dbReference>
<dbReference type="InterPro" id="IPR029030">
    <property type="entry name" value="Caspase-like_dom_sf"/>
</dbReference>
<gene>
    <name evidence="7" type="ORF">MNBD_CHLOROFLEXI01-3786</name>
</gene>
<keyword evidence="3" id="KW-0547">Nucleotide-binding</keyword>
<feature type="non-terminal residue" evidence="7">
    <location>
        <position position="592"/>
    </location>
</feature>
<keyword evidence="2" id="KW-0808">Transferase</keyword>
<evidence type="ECO:0000256" key="2">
    <source>
        <dbReference type="ARBA" id="ARBA00022679"/>
    </source>
</evidence>
<keyword evidence="4" id="KW-0418">Kinase</keyword>
<dbReference type="GO" id="GO:0004674">
    <property type="term" value="F:protein serine/threonine kinase activity"/>
    <property type="evidence" value="ECO:0007669"/>
    <property type="project" value="UniProtKB-KW"/>
</dbReference>
<dbReference type="EMBL" id="UOEU01000060">
    <property type="protein sequence ID" value="VAW30529.1"/>
    <property type="molecule type" value="Genomic_DNA"/>
</dbReference>
<dbReference type="PROSITE" id="PS00107">
    <property type="entry name" value="PROTEIN_KINASE_ATP"/>
    <property type="match status" value="1"/>
</dbReference>
<evidence type="ECO:0000313" key="7">
    <source>
        <dbReference type="EMBL" id="VAW30529.1"/>
    </source>
</evidence>
<proteinExistence type="predicted"/>
<dbReference type="InterPro" id="IPR000719">
    <property type="entry name" value="Prot_kinase_dom"/>
</dbReference>
<dbReference type="AlphaFoldDB" id="A0A3B0V121"/>
<evidence type="ECO:0000256" key="3">
    <source>
        <dbReference type="ARBA" id="ARBA00022741"/>
    </source>
</evidence>
<evidence type="ECO:0000256" key="5">
    <source>
        <dbReference type="ARBA" id="ARBA00022840"/>
    </source>
</evidence>
<reference evidence="7" key="1">
    <citation type="submission" date="2018-06" db="EMBL/GenBank/DDBJ databases">
        <authorList>
            <person name="Zhirakovskaya E."/>
        </authorList>
    </citation>
    <scope>NUCLEOTIDE SEQUENCE</scope>
</reference>
<dbReference type="GO" id="GO:0005524">
    <property type="term" value="F:ATP binding"/>
    <property type="evidence" value="ECO:0007669"/>
    <property type="project" value="UniProtKB-KW"/>
</dbReference>
<dbReference type="PROSITE" id="PS00108">
    <property type="entry name" value="PROTEIN_KINASE_ST"/>
    <property type="match status" value="1"/>
</dbReference>
<dbReference type="CDD" id="cd14014">
    <property type="entry name" value="STKc_PknB_like"/>
    <property type="match status" value="1"/>
</dbReference>
<dbReference type="SMART" id="SM00220">
    <property type="entry name" value="S_TKc"/>
    <property type="match status" value="1"/>
</dbReference>
<dbReference type="PANTHER" id="PTHR43289">
    <property type="entry name" value="MITOGEN-ACTIVATED PROTEIN KINASE KINASE KINASE 20-RELATED"/>
    <property type="match status" value="1"/>
</dbReference>
<evidence type="ECO:0000256" key="4">
    <source>
        <dbReference type="ARBA" id="ARBA00022777"/>
    </source>
</evidence>
<sequence>MIGRYRIKAELGRGGMSTVYLAHDPRFERDVAIKLLPLELLHQPTFRRRFEREAKVVASLDHPAIVPVYDFGEEEGQPFLVMRFMTGGSLAERLMQGSISIPESARIMKKLAPALDEVHIHGVIHRDLKPSNILFDQRNEPYISDFGTAKLKFAHTKLTETGGAVGTPAYMSPEQIQGEAELDGRSDIYALGVILFEMLTGKHPYQTNTPIAIAVKHMFEPVPNLQEMAPDLPPACQEVIVQAMAKQKEHRFRTAVEFAAAVQDLSQLFGDAHQIALSEKAPGQRFALIIANYEYDDATLAQLIKPTANIHTLAYVLQNPAVGGFYEVNTLINESADGVRRAVSQFYADRKKDDLLLLYFLGHAALGTRGQLYLAVKDTEHELLRGTAIPARFIADEMDNSLSEQQILVMDCYYSDTVPAQSPSIVGRDVNTFDAFAHNGFKRVIVTANDSTQYNWAKGNVSGDAQPSLFTEHFVQGLLSGAADTNNDGTISIDDLFSYIRQQLHETGSEMSSQVPRKWIPYAYQDESDLVIARNPKYVAEQVLEDEDEDESVLAINNEAKADGVAKRPFPPSFSHLLQRPALWLAGLALLA</sequence>
<evidence type="ECO:0000256" key="1">
    <source>
        <dbReference type="ARBA" id="ARBA00022527"/>
    </source>
</evidence>
<dbReference type="SUPFAM" id="SSF52129">
    <property type="entry name" value="Caspase-like"/>
    <property type="match status" value="1"/>
</dbReference>
<dbReference type="FunFam" id="3.30.200.20:FF:000035">
    <property type="entry name" value="Serine/threonine protein kinase Stk1"/>
    <property type="match status" value="1"/>
</dbReference>
<dbReference type="InterPro" id="IPR017441">
    <property type="entry name" value="Protein_kinase_ATP_BS"/>
</dbReference>
<dbReference type="Pfam" id="PF00656">
    <property type="entry name" value="Peptidase_C14"/>
    <property type="match status" value="1"/>
</dbReference>
<dbReference type="PANTHER" id="PTHR43289:SF6">
    <property type="entry name" value="SERINE_THREONINE-PROTEIN KINASE NEKL-3"/>
    <property type="match status" value="1"/>
</dbReference>
<accession>A0A3B0V121</accession>
<protein>
    <recommendedName>
        <fullName evidence="6">Protein kinase domain-containing protein</fullName>
    </recommendedName>
</protein>
<dbReference type="Gene3D" id="3.40.50.1460">
    <property type="match status" value="1"/>
</dbReference>